<evidence type="ECO:0000256" key="1">
    <source>
        <dbReference type="SAM" id="MobiDB-lite"/>
    </source>
</evidence>
<dbReference type="GO" id="GO:0019825">
    <property type="term" value="F:oxygen binding"/>
    <property type="evidence" value="ECO:0007669"/>
    <property type="project" value="InterPro"/>
</dbReference>
<evidence type="ECO:0000313" key="2">
    <source>
        <dbReference type="Proteomes" id="UP000887581"/>
    </source>
</evidence>
<keyword evidence="2" id="KW-1185">Reference proteome</keyword>
<dbReference type="InterPro" id="IPR012292">
    <property type="entry name" value="Globin/Proto"/>
</dbReference>
<accession>A0A915PJB5</accession>
<dbReference type="GO" id="GO:0020037">
    <property type="term" value="F:heme binding"/>
    <property type="evidence" value="ECO:0007669"/>
    <property type="project" value="InterPro"/>
</dbReference>
<evidence type="ECO:0000313" key="3">
    <source>
        <dbReference type="WBParaSite" id="sdigi.contig131.g4955.t1"/>
    </source>
</evidence>
<proteinExistence type="predicted"/>
<organism evidence="2 3">
    <name type="scientific">Setaria digitata</name>
    <dbReference type="NCBI Taxonomy" id="48799"/>
    <lineage>
        <taxon>Eukaryota</taxon>
        <taxon>Metazoa</taxon>
        <taxon>Ecdysozoa</taxon>
        <taxon>Nematoda</taxon>
        <taxon>Chromadorea</taxon>
        <taxon>Rhabditida</taxon>
        <taxon>Spirurina</taxon>
        <taxon>Spiruromorpha</taxon>
        <taxon>Filarioidea</taxon>
        <taxon>Setariidae</taxon>
        <taxon>Setaria</taxon>
    </lineage>
</organism>
<name>A0A915PJB5_9BILA</name>
<protein>
    <submittedName>
        <fullName evidence="3">Globin family profile domain-containing protein</fullName>
    </submittedName>
</protein>
<dbReference type="InterPro" id="IPR044399">
    <property type="entry name" value="Mb-like_M"/>
</dbReference>
<dbReference type="WBParaSite" id="sdigi.contig131.g4955.t1">
    <property type="protein sequence ID" value="sdigi.contig131.g4955.t1"/>
    <property type="gene ID" value="sdigi.contig131.g4955"/>
</dbReference>
<dbReference type="AlphaFoldDB" id="A0A915PJB5"/>
<sequence>MIGAARFTNKSRQNVISEKKKSDKPQKGQRRSSSLQQNSVFAKSTKGSSLHTSWNETSSIPLSVSPFQTAACSGSISNHRHNRANRWGLVYHQTLALKVTWGKLCEAPHSTCRGTLQKNQGLREIFYNAAFVNGIARHRTIATLHDHSHFFISLISQVIQSLNSESDEILEHVNKIGLCHSDLQKYGFRQTLWDSLGEELVDALVVQNCVRSFPGSCRAWTILIATLTDHLRAATISSYSTSNLTRSRYRSKLSAASTSNQNRSRSGCGELNPRNYINNFRVMKEKMK</sequence>
<dbReference type="CDD" id="cd01040">
    <property type="entry name" value="Mb-like"/>
    <property type="match status" value="1"/>
</dbReference>
<reference evidence="3" key="1">
    <citation type="submission" date="2022-11" db="UniProtKB">
        <authorList>
            <consortium name="WormBaseParasite"/>
        </authorList>
    </citation>
    <scope>IDENTIFICATION</scope>
</reference>
<feature type="region of interest" description="Disordered" evidence="1">
    <location>
        <begin position="1"/>
        <end position="53"/>
    </location>
</feature>
<dbReference type="Proteomes" id="UP000887581">
    <property type="component" value="Unplaced"/>
</dbReference>
<dbReference type="Gene3D" id="1.10.490.10">
    <property type="entry name" value="Globins"/>
    <property type="match status" value="1"/>
</dbReference>
<dbReference type="InterPro" id="IPR009050">
    <property type="entry name" value="Globin-like_sf"/>
</dbReference>
<feature type="compositionally biased region" description="Polar residues" evidence="1">
    <location>
        <begin position="31"/>
        <end position="53"/>
    </location>
</feature>
<dbReference type="SUPFAM" id="SSF46458">
    <property type="entry name" value="Globin-like"/>
    <property type="match status" value="1"/>
</dbReference>
<feature type="compositionally biased region" description="Basic and acidic residues" evidence="1">
    <location>
        <begin position="17"/>
        <end position="26"/>
    </location>
</feature>